<protein>
    <submittedName>
        <fullName evidence="1">Uncharacterized protein</fullName>
    </submittedName>
</protein>
<gene>
    <name evidence="1" type="ORF">UR73_C0032G0007</name>
</gene>
<proteinExistence type="predicted"/>
<name>A0A0G0C1H0_9BACT</name>
<organism evidence="1 2">
    <name type="scientific">candidate division WS6 bacterium GW2011_GWF1_35_23</name>
    <dbReference type="NCBI Taxonomy" id="1619097"/>
    <lineage>
        <taxon>Bacteria</taxon>
        <taxon>Candidatus Dojkabacteria</taxon>
    </lineage>
</organism>
<dbReference type="EMBL" id="LBQH01000032">
    <property type="protein sequence ID" value="KKP75539.1"/>
    <property type="molecule type" value="Genomic_DNA"/>
</dbReference>
<sequence>MVLYLKKGRGRPIMFNEKDLSKFKVNLKAN</sequence>
<dbReference type="Proteomes" id="UP000034816">
    <property type="component" value="Unassembled WGS sequence"/>
</dbReference>
<evidence type="ECO:0000313" key="2">
    <source>
        <dbReference type="Proteomes" id="UP000034816"/>
    </source>
</evidence>
<accession>A0A0G0C1H0</accession>
<evidence type="ECO:0000313" key="1">
    <source>
        <dbReference type="EMBL" id="KKP75539.1"/>
    </source>
</evidence>
<comment type="caution">
    <text evidence="1">The sequence shown here is derived from an EMBL/GenBank/DDBJ whole genome shotgun (WGS) entry which is preliminary data.</text>
</comment>
<reference evidence="1 2" key="1">
    <citation type="journal article" date="2015" name="Nature">
        <title>rRNA introns, odd ribosomes, and small enigmatic genomes across a large radiation of phyla.</title>
        <authorList>
            <person name="Brown C.T."/>
            <person name="Hug L.A."/>
            <person name="Thomas B.C."/>
            <person name="Sharon I."/>
            <person name="Castelle C.J."/>
            <person name="Singh A."/>
            <person name="Wilkins M.J."/>
            <person name="Williams K.H."/>
            <person name="Banfield J.F."/>
        </authorList>
    </citation>
    <scope>NUCLEOTIDE SEQUENCE [LARGE SCALE GENOMIC DNA]</scope>
</reference>
<dbReference type="AlphaFoldDB" id="A0A0G0C1H0"/>